<protein>
    <submittedName>
        <fullName evidence="1">Uncharacterized protein</fullName>
    </submittedName>
</protein>
<reference evidence="1" key="1">
    <citation type="journal article" date="2021" name="Proc. Natl. Acad. Sci. U.S.A.">
        <title>A Catalog of Tens of Thousands of Viruses from Human Metagenomes Reveals Hidden Associations with Chronic Diseases.</title>
        <authorList>
            <person name="Tisza M.J."/>
            <person name="Buck C.B."/>
        </authorList>
    </citation>
    <scope>NUCLEOTIDE SEQUENCE</scope>
    <source>
        <strain evidence="1">CtsIb3</strain>
    </source>
</reference>
<accession>A0A8S5UR99</accession>
<proteinExistence type="predicted"/>
<dbReference type="EMBL" id="BK016124">
    <property type="protein sequence ID" value="DAF96999.1"/>
    <property type="molecule type" value="Genomic_DNA"/>
</dbReference>
<name>A0A8S5UR99_9CAUD</name>
<sequence>MSTVQIYGADMSFLNEIPFRCVQDAEQYADQLKKTDPALTYLVMDDSGQQVSMR</sequence>
<evidence type="ECO:0000313" key="1">
    <source>
        <dbReference type="EMBL" id="DAF96999.1"/>
    </source>
</evidence>
<organism evidence="1">
    <name type="scientific">Myoviridae sp. ctsIb3</name>
    <dbReference type="NCBI Taxonomy" id="2825189"/>
    <lineage>
        <taxon>Viruses</taxon>
        <taxon>Duplodnaviria</taxon>
        <taxon>Heunggongvirae</taxon>
        <taxon>Uroviricota</taxon>
        <taxon>Caudoviricetes</taxon>
    </lineage>
</organism>